<feature type="region of interest" description="Disordered" evidence="1">
    <location>
        <begin position="1"/>
        <end position="52"/>
    </location>
</feature>
<organism evidence="3 4">
    <name type="scientific">Physocladia obscura</name>
    <dbReference type="NCBI Taxonomy" id="109957"/>
    <lineage>
        <taxon>Eukaryota</taxon>
        <taxon>Fungi</taxon>
        <taxon>Fungi incertae sedis</taxon>
        <taxon>Chytridiomycota</taxon>
        <taxon>Chytridiomycota incertae sedis</taxon>
        <taxon>Chytridiomycetes</taxon>
        <taxon>Chytridiales</taxon>
        <taxon>Chytriomycetaceae</taxon>
        <taxon>Physocladia</taxon>
    </lineage>
</organism>
<dbReference type="PANTHER" id="PTHR13696:SF99">
    <property type="entry name" value="COBYRINIC ACID AC-DIAMIDE SYNTHASE"/>
    <property type="match status" value="1"/>
</dbReference>
<evidence type="ECO:0000259" key="2">
    <source>
        <dbReference type="Pfam" id="PF13614"/>
    </source>
</evidence>
<evidence type="ECO:0000313" key="3">
    <source>
        <dbReference type="EMBL" id="KAJ3094487.1"/>
    </source>
</evidence>
<gene>
    <name evidence="3" type="ORF">HK100_006121</name>
</gene>
<dbReference type="SUPFAM" id="SSF52540">
    <property type="entry name" value="P-loop containing nucleoside triphosphate hydrolases"/>
    <property type="match status" value="1"/>
</dbReference>
<name>A0AAD5X8Y6_9FUNG</name>
<feature type="non-terminal residue" evidence="3">
    <location>
        <position position="173"/>
    </location>
</feature>
<accession>A0AAD5X8Y6</accession>
<dbReference type="Gene3D" id="3.40.50.300">
    <property type="entry name" value="P-loop containing nucleotide triphosphate hydrolases"/>
    <property type="match status" value="1"/>
</dbReference>
<dbReference type="InterPro" id="IPR027417">
    <property type="entry name" value="P-loop_NTPase"/>
</dbReference>
<sequence length="173" mass="18548">MTSKRSVASSSKQATKKGKTSQSSGTSLEHSPSPRLNPSQSAGGGPEQEAHHPQRDPIIIGCYNAKGGVGKTTTVLNVGYLFVQEGKRVLLVDADPQCNLTRALTAHLHDPVIEPEFEGEEINDALLAVDDRVWMDEPTKTNLNWRNFVGHQLNPTNLGTSLEPALAGLAGDL</sequence>
<dbReference type="InterPro" id="IPR025669">
    <property type="entry name" value="AAA_dom"/>
</dbReference>
<dbReference type="EMBL" id="JADGJH010002847">
    <property type="protein sequence ID" value="KAJ3094487.1"/>
    <property type="molecule type" value="Genomic_DNA"/>
</dbReference>
<dbReference type="PANTHER" id="PTHR13696">
    <property type="entry name" value="P-LOOP CONTAINING NUCLEOSIDE TRIPHOSPHATE HYDROLASE"/>
    <property type="match status" value="1"/>
</dbReference>
<dbReference type="InterPro" id="IPR050678">
    <property type="entry name" value="DNA_Partitioning_ATPase"/>
</dbReference>
<feature type="domain" description="AAA" evidence="2">
    <location>
        <begin position="59"/>
        <end position="109"/>
    </location>
</feature>
<evidence type="ECO:0000256" key="1">
    <source>
        <dbReference type="SAM" id="MobiDB-lite"/>
    </source>
</evidence>
<comment type="caution">
    <text evidence="3">The sequence shown here is derived from an EMBL/GenBank/DDBJ whole genome shotgun (WGS) entry which is preliminary data.</text>
</comment>
<evidence type="ECO:0000313" key="4">
    <source>
        <dbReference type="Proteomes" id="UP001211907"/>
    </source>
</evidence>
<dbReference type="Proteomes" id="UP001211907">
    <property type="component" value="Unassembled WGS sequence"/>
</dbReference>
<dbReference type="AlphaFoldDB" id="A0AAD5X8Y6"/>
<dbReference type="Pfam" id="PF13614">
    <property type="entry name" value="AAA_31"/>
    <property type="match status" value="1"/>
</dbReference>
<dbReference type="CDD" id="cd02042">
    <property type="entry name" value="ParAB_family"/>
    <property type="match status" value="1"/>
</dbReference>
<feature type="compositionally biased region" description="Polar residues" evidence="1">
    <location>
        <begin position="28"/>
        <end position="41"/>
    </location>
</feature>
<protein>
    <recommendedName>
        <fullName evidence="2">AAA domain-containing protein</fullName>
    </recommendedName>
</protein>
<proteinExistence type="predicted"/>
<keyword evidence="4" id="KW-1185">Reference proteome</keyword>
<reference evidence="3" key="1">
    <citation type="submission" date="2020-05" db="EMBL/GenBank/DDBJ databases">
        <title>Phylogenomic resolution of chytrid fungi.</title>
        <authorList>
            <person name="Stajich J.E."/>
            <person name="Amses K."/>
            <person name="Simmons R."/>
            <person name="Seto K."/>
            <person name="Myers J."/>
            <person name="Bonds A."/>
            <person name="Quandt C.A."/>
            <person name="Barry K."/>
            <person name="Liu P."/>
            <person name="Grigoriev I."/>
            <person name="Longcore J.E."/>
            <person name="James T.Y."/>
        </authorList>
    </citation>
    <scope>NUCLEOTIDE SEQUENCE</scope>
    <source>
        <strain evidence="3">JEL0513</strain>
    </source>
</reference>